<dbReference type="EMBL" id="PVLQ01000019">
    <property type="protein sequence ID" value="PRD66082.1"/>
    <property type="molecule type" value="Genomic_DNA"/>
</dbReference>
<dbReference type="CDD" id="cd07012">
    <property type="entry name" value="PBP2_Bug_TTT"/>
    <property type="match status" value="1"/>
</dbReference>
<organism evidence="3 4">
    <name type="scientific">Malikia granosa</name>
    <dbReference type="NCBI Taxonomy" id="263067"/>
    <lineage>
        <taxon>Bacteria</taxon>
        <taxon>Pseudomonadati</taxon>
        <taxon>Pseudomonadota</taxon>
        <taxon>Betaproteobacteria</taxon>
        <taxon>Burkholderiales</taxon>
        <taxon>Comamonadaceae</taxon>
        <taxon>Malikia</taxon>
    </lineage>
</organism>
<proteinExistence type="inferred from homology"/>
<protein>
    <submittedName>
        <fullName evidence="3">ABC transporter substrate-binding protein</fullName>
    </submittedName>
</protein>
<sequence length="330" mass="35179">MDIRKRQTLKRATALLAGLTLTAAAMAQSGKPLTLMVPYPAGGVSDVIARIVSPVLAKHLERTVIVENLGGAGGAIAAQKVLNSPADGNIIYQGSPNELILTPMAVAAVKHKSEDFRPVQSITLNEMIVFARKDLPVGNGDELAAYAAKMAKEGRPLTYASVGPGSLYHVLGEQMSKVLNVPMTHVPYKGGAPATQDLMGGLVDIFITPYGKAYVELVNSGKIKAVAALSAERQASFKSVPTLNESKALKGFVFDTWQTYFVRKDTPEPVVQALHKALSEVANDTGVRTTLEAQGMIVPKPLALDKVTKSYSDEIAQYRAIAKSINLQAQ</sequence>
<evidence type="ECO:0000256" key="2">
    <source>
        <dbReference type="SAM" id="SignalP"/>
    </source>
</evidence>
<dbReference type="Pfam" id="PF03401">
    <property type="entry name" value="TctC"/>
    <property type="match status" value="1"/>
</dbReference>
<comment type="caution">
    <text evidence="3">The sequence shown here is derived from an EMBL/GenBank/DDBJ whole genome shotgun (WGS) entry which is preliminary data.</text>
</comment>
<dbReference type="Gene3D" id="3.40.190.10">
    <property type="entry name" value="Periplasmic binding protein-like II"/>
    <property type="match status" value="1"/>
</dbReference>
<reference evidence="3 4" key="1">
    <citation type="submission" date="2018-03" db="EMBL/GenBank/DDBJ databases">
        <title>Comparative genomics illustrates the genes involved in a hyperalkaliphilic mechanisms of Serpentinomonas isolated from highly-alkaline calcium-rich serpentinized springs.</title>
        <authorList>
            <person name="Suzuki S."/>
            <person name="Ishii S."/>
            <person name="Walworth N."/>
            <person name="Bird L."/>
            <person name="Kuenen J.G."/>
            <person name="Nealson K.H."/>
        </authorList>
    </citation>
    <scope>NUCLEOTIDE SEQUENCE [LARGE SCALE GENOMIC DNA]</scope>
    <source>
        <strain evidence="3 4">P1</strain>
    </source>
</reference>
<dbReference type="Proteomes" id="UP000238589">
    <property type="component" value="Unassembled WGS sequence"/>
</dbReference>
<gene>
    <name evidence="3" type="ORF">C6P64_05810</name>
</gene>
<dbReference type="PANTHER" id="PTHR42928:SF5">
    <property type="entry name" value="BLR1237 PROTEIN"/>
    <property type="match status" value="1"/>
</dbReference>
<dbReference type="PANTHER" id="PTHR42928">
    <property type="entry name" value="TRICARBOXYLATE-BINDING PROTEIN"/>
    <property type="match status" value="1"/>
</dbReference>
<name>A0A2S9K6R2_9BURK</name>
<dbReference type="SUPFAM" id="SSF53850">
    <property type="entry name" value="Periplasmic binding protein-like II"/>
    <property type="match status" value="1"/>
</dbReference>
<dbReference type="PIRSF" id="PIRSF017082">
    <property type="entry name" value="YflP"/>
    <property type="match status" value="1"/>
</dbReference>
<dbReference type="Gene3D" id="3.40.190.150">
    <property type="entry name" value="Bordetella uptake gene, domain 1"/>
    <property type="match status" value="1"/>
</dbReference>
<dbReference type="InterPro" id="IPR005064">
    <property type="entry name" value="BUG"/>
</dbReference>
<comment type="similarity">
    <text evidence="1">Belongs to the UPF0065 (bug) family.</text>
</comment>
<dbReference type="AlphaFoldDB" id="A0A2S9K6R2"/>
<keyword evidence="2" id="KW-0732">Signal</keyword>
<accession>A0A2S9K6R2</accession>
<evidence type="ECO:0000313" key="3">
    <source>
        <dbReference type="EMBL" id="PRD66082.1"/>
    </source>
</evidence>
<keyword evidence="4" id="KW-1185">Reference proteome</keyword>
<evidence type="ECO:0000313" key="4">
    <source>
        <dbReference type="Proteomes" id="UP000238589"/>
    </source>
</evidence>
<feature type="signal peptide" evidence="2">
    <location>
        <begin position="1"/>
        <end position="27"/>
    </location>
</feature>
<evidence type="ECO:0000256" key="1">
    <source>
        <dbReference type="ARBA" id="ARBA00006987"/>
    </source>
</evidence>
<dbReference type="OrthoDB" id="8678477at2"/>
<feature type="chain" id="PRO_5015636969" evidence="2">
    <location>
        <begin position="28"/>
        <end position="330"/>
    </location>
</feature>
<dbReference type="RefSeq" id="WP_105747657.1">
    <property type="nucleotide sequence ID" value="NZ_PVLQ01000019.1"/>
</dbReference>
<dbReference type="InterPro" id="IPR042100">
    <property type="entry name" value="Bug_dom1"/>
</dbReference>